<dbReference type="GO" id="GO:0000215">
    <property type="term" value="F:tRNA 2'-phosphotransferase activity"/>
    <property type="evidence" value="ECO:0007669"/>
    <property type="project" value="TreeGrafter"/>
</dbReference>
<sequence>MRPGRGGIPSPPRPAVVDNGAVDDRALVRLSKRMSLALRHQPGKFGLAPDRAGWVTVADLLAALRIDRADLDAVVAGNDKQRFAVERGADGVDRIRASQGHSIPVDLQLEPTAPPERLYHGTGAAALDSIRATGLHRGGRHHVHLSPDVATARRVGARRSGAVVVLTVDASAMARDGHVFYRSANGVWLTDAVPPAYLVA</sequence>
<dbReference type="InterPro" id="IPR042081">
    <property type="entry name" value="RNA_2'-PTrans_C"/>
</dbReference>
<dbReference type="Gene3D" id="3.20.170.30">
    <property type="match status" value="1"/>
</dbReference>
<dbReference type="PANTHER" id="PTHR12684:SF2">
    <property type="entry name" value="TRNA 2'-PHOSPHOTRANSFERASE 1"/>
    <property type="match status" value="1"/>
</dbReference>
<evidence type="ECO:0000313" key="7">
    <source>
        <dbReference type="Proteomes" id="UP000198228"/>
    </source>
</evidence>
<dbReference type="InterPro" id="IPR022928">
    <property type="entry name" value="RNA_2'-PTrans_KptA"/>
</dbReference>
<keyword evidence="3 5" id="KW-0520">NAD</keyword>
<dbReference type="Gene3D" id="1.10.10.970">
    <property type="entry name" value="RNA 2'-phosphotransferase, Tpt1/KptA family, N-terminal domain"/>
    <property type="match status" value="1"/>
</dbReference>
<gene>
    <name evidence="5" type="primary">kptA</name>
    <name evidence="6" type="ORF">GA0074696_3736</name>
</gene>
<evidence type="ECO:0000256" key="1">
    <source>
        <dbReference type="ARBA" id="ARBA00009836"/>
    </source>
</evidence>
<dbReference type="PANTHER" id="PTHR12684">
    <property type="entry name" value="PUTATIVE PHOSPHOTRANSFERASE"/>
    <property type="match status" value="1"/>
</dbReference>
<protein>
    <recommendedName>
        <fullName evidence="5">Probable RNA 2'-phosphotransferase</fullName>
        <ecNumber evidence="5">2.7.1.-</ecNumber>
    </recommendedName>
</protein>
<evidence type="ECO:0000313" key="6">
    <source>
        <dbReference type="EMBL" id="SCF24578.1"/>
    </source>
</evidence>
<accession>A0A1C4YV53</accession>
<proteinExistence type="inferred from homology"/>
<evidence type="ECO:0000256" key="3">
    <source>
        <dbReference type="ARBA" id="ARBA00023027"/>
    </source>
</evidence>
<name>A0A1C4YV53_9ACTN</name>
<dbReference type="EMBL" id="LT607410">
    <property type="protein sequence ID" value="SCF24578.1"/>
    <property type="molecule type" value="Genomic_DNA"/>
</dbReference>
<dbReference type="GO" id="GO:0003950">
    <property type="term" value="F:NAD+ poly-ADP-ribosyltransferase activity"/>
    <property type="evidence" value="ECO:0007669"/>
    <property type="project" value="InterPro"/>
</dbReference>
<dbReference type="InterPro" id="IPR002745">
    <property type="entry name" value="Ptrans_KptA/Tpt1"/>
</dbReference>
<dbReference type="Proteomes" id="UP000198228">
    <property type="component" value="Chromosome I"/>
</dbReference>
<dbReference type="InterPro" id="IPR042080">
    <property type="entry name" value="RNA_2'-PTrans_N"/>
</dbReference>
<dbReference type="GO" id="GO:0006388">
    <property type="term" value="P:tRNA splicing, via endonucleolytic cleavage and ligation"/>
    <property type="evidence" value="ECO:0007669"/>
    <property type="project" value="UniProtKB-UniRule"/>
</dbReference>
<evidence type="ECO:0000256" key="2">
    <source>
        <dbReference type="ARBA" id="ARBA00022679"/>
    </source>
</evidence>
<keyword evidence="2 5" id="KW-0808">Transferase</keyword>
<dbReference type="SUPFAM" id="SSF56399">
    <property type="entry name" value="ADP-ribosylation"/>
    <property type="match status" value="1"/>
</dbReference>
<evidence type="ECO:0000256" key="5">
    <source>
        <dbReference type="HAMAP-Rule" id="MF_00299"/>
    </source>
</evidence>
<reference evidence="6 7" key="1">
    <citation type="submission" date="2016-06" db="EMBL/GenBank/DDBJ databases">
        <authorList>
            <person name="Kjaerup R.B."/>
            <person name="Dalgaard T.S."/>
            <person name="Juul-Madsen H.R."/>
        </authorList>
    </citation>
    <scope>NUCLEOTIDE SEQUENCE [LARGE SCALE GENOMIC DNA]</scope>
    <source>
        <strain evidence="6 7">DSM 43821</strain>
    </source>
</reference>
<evidence type="ECO:0000256" key="4">
    <source>
        <dbReference type="ARBA" id="ARBA00025212"/>
    </source>
</evidence>
<comment type="similarity">
    <text evidence="1 5">Belongs to the KptA/TPT1 family.</text>
</comment>
<dbReference type="EC" id="2.7.1.-" evidence="5"/>
<comment type="function">
    <text evidence="4 5">Removes the 2'-phosphate from RNA via an intermediate in which the phosphate is ADP-ribosylated by NAD followed by a presumed transesterification to release the RNA and generate ADP-ribose 1''-2''-cyclic phosphate (APPR&gt;P). May function as an ADP-ribosylase.</text>
</comment>
<organism evidence="6 7">
    <name type="scientific">Micromonospora purpureochromogenes</name>
    <dbReference type="NCBI Taxonomy" id="47872"/>
    <lineage>
        <taxon>Bacteria</taxon>
        <taxon>Bacillati</taxon>
        <taxon>Actinomycetota</taxon>
        <taxon>Actinomycetes</taxon>
        <taxon>Micromonosporales</taxon>
        <taxon>Micromonosporaceae</taxon>
        <taxon>Micromonospora</taxon>
    </lineage>
</organism>
<dbReference type="HAMAP" id="MF_00299">
    <property type="entry name" value="KptA"/>
    <property type="match status" value="1"/>
</dbReference>
<dbReference type="AlphaFoldDB" id="A0A1C4YV53"/>
<dbReference type="Pfam" id="PF01885">
    <property type="entry name" value="PTS_2-RNA"/>
    <property type="match status" value="1"/>
</dbReference>